<keyword evidence="3" id="KW-1133">Transmembrane helix</keyword>
<keyword evidence="3" id="KW-0812">Transmembrane</keyword>
<accession>A0ABP5ADY4</accession>
<dbReference type="SUPFAM" id="SSF81296">
    <property type="entry name" value="E set domains"/>
    <property type="match status" value="1"/>
</dbReference>
<dbReference type="Gene3D" id="2.70.50.50">
    <property type="entry name" value="chitin-binding protein cbp21"/>
    <property type="match status" value="1"/>
</dbReference>
<feature type="region of interest" description="Disordered" evidence="2">
    <location>
        <begin position="302"/>
        <end position="338"/>
    </location>
</feature>
<dbReference type="Pfam" id="PF03067">
    <property type="entry name" value="LPMO_10"/>
    <property type="match status" value="1"/>
</dbReference>
<organism evidence="5 6">
    <name type="scientific">Streptomyces sodiiphilus</name>
    <dbReference type="NCBI Taxonomy" id="226217"/>
    <lineage>
        <taxon>Bacteria</taxon>
        <taxon>Bacillati</taxon>
        <taxon>Actinomycetota</taxon>
        <taxon>Actinomycetes</taxon>
        <taxon>Kitasatosporales</taxon>
        <taxon>Streptomycetaceae</taxon>
        <taxon>Streptomyces</taxon>
    </lineage>
</organism>
<evidence type="ECO:0000313" key="5">
    <source>
        <dbReference type="EMBL" id="GAA1911494.1"/>
    </source>
</evidence>
<sequence length="354" mass="38628">MNLYSRIAQRLRSENWERSHELLVLLAQTPNEGHPPPHHAKGHTAMSDRTKRRARLKKAGLFTTLATLPALALSGLAAGTASAHGAPMDPGSRTYLCYVHGVDHTGQVNPSNPACRSALDQSGATGFYNWFAVLQSNGQGRTTGFIPDGQLCSGASGAYDFRGFDQARTDWPTTHLTSGASYEFTYNVWAHHPGSFHMYITKNGYDPNQPLRWADLEHFHTVTNPPYRGQVGTIDAEYYWRTNLPSGKSGRHVIFMLWERSDSPENFYSCSDVVFDGGNGQVTVPGGSSGAGLDVAEAHTPAVDHDHESHTDHATHAHHATHAAHTTDQPAEGPRATEKVAETVRTLVTGWSGR</sequence>
<gene>
    <name evidence="5" type="ORF">GCM10009716_21860</name>
</gene>
<dbReference type="InterPro" id="IPR004302">
    <property type="entry name" value="Cellulose/chitin-bd_N"/>
</dbReference>
<dbReference type="CDD" id="cd21177">
    <property type="entry name" value="LPMO_AA10"/>
    <property type="match status" value="1"/>
</dbReference>
<keyword evidence="6" id="KW-1185">Reference proteome</keyword>
<protein>
    <recommendedName>
        <fullName evidence="4">Chitin-binding type-4 domain-containing protein</fullName>
    </recommendedName>
</protein>
<evidence type="ECO:0000256" key="1">
    <source>
        <dbReference type="ARBA" id="ARBA00022729"/>
    </source>
</evidence>
<feature type="transmembrane region" description="Helical" evidence="3">
    <location>
        <begin position="59"/>
        <end position="78"/>
    </location>
</feature>
<feature type="compositionally biased region" description="Basic and acidic residues" evidence="2">
    <location>
        <begin position="302"/>
        <end position="315"/>
    </location>
</feature>
<dbReference type="Proteomes" id="UP001501303">
    <property type="component" value="Unassembled WGS sequence"/>
</dbReference>
<keyword evidence="3" id="KW-0472">Membrane</keyword>
<proteinExistence type="predicted"/>
<evidence type="ECO:0000256" key="2">
    <source>
        <dbReference type="SAM" id="MobiDB-lite"/>
    </source>
</evidence>
<evidence type="ECO:0000259" key="4">
    <source>
        <dbReference type="Pfam" id="PF03067"/>
    </source>
</evidence>
<dbReference type="InterPro" id="IPR014756">
    <property type="entry name" value="Ig_E-set"/>
</dbReference>
<dbReference type="InterPro" id="IPR051024">
    <property type="entry name" value="GlcNAc_Chitin_IntDeg"/>
</dbReference>
<dbReference type="PANTHER" id="PTHR34823:SF1">
    <property type="entry name" value="CHITIN-BINDING TYPE-4 DOMAIN-CONTAINING PROTEIN"/>
    <property type="match status" value="1"/>
</dbReference>
<evidence type="ECO:0000313" key="6">
    <source>
        <dbReference type="Proteomes" id="UP001501303"/>
    </source>
</evidence>
<keyword evidence="1" id="KW-0732">Signal</keyword>
<dbReference type="PANTHER" id="PTHR34823">
    <property type="entry name" value="GLCNAC-BINDING PROTEIN A"/>
    <property type="match status" value="1"/>
</dbReference>
<name>A0ABP5ADY4_9ACTN</name>
<dbReference type="EMBL" id="BAAAMJ010000018">
    <property type="protein sequence ID" value="GAA1911494.1"/>
    <property type="molecule type" value="Genomic_DNA"/>
</dbReference>
<comment type="caution">
    <text evidence="5">The sequence shown here is derived from an EMBL/GenBank/DDBJ whole genome shotgun (WGS) entry which is preliminary data.</text>
</comment>
<feature type="domain" description="Chitin-binding type-4" evidence="4">
    <location>
        <begin position="84"/>
        <end position="273"/>
    </location>
</feature>
<evidence type="ECO:0000256" key="3">
    <source>
        <dbReference type="SAM" id="Phobius"/>
    </source>
</evidence>
<reference evidence="6" key="1">
    <citation type="journal article" date="2019" name="Int. J. Syst. Evol. Microbiol.">
        <title>The Global Catalogue of Microorganisms (GCM) 10K type strain sequencing project: providing services to taxonomists for standard genome sequencing and annotation.</title>
        <authorList>
            <consortium name="The Broad Institute Genomics Platform"/>
            <consortium name="The Broad Institute Genome Sequencing Center for Infectious Disease"/>
            <person name="Wu L."/>
            <person name="Ma J."/>
        </authorList>
    </citation>
    <scope>NUCLEOTIDE SEQUENCE [LARGE SCALE GENOMIC DNA]</scope>
    <source>
        <strain evidence="6">JCM 13581</strain>
    </source>
</reference>